<dbReference type="AlphaFoldDB" id="A0A0F9SQA2"/>
<gene>
    <name evidence="1" type="ORF">LCGC14_0824930</name>
</gene>
<proteinExistence type="predicted"/>
<reference evidence="1" key="1">
    <citation type="journal article" date="2015" name="Nature">
        <title>Complex archaea that bridge the gap between prokaryotes and eukaryotes.</title>
        <authorList>
            <person name="Spang A."/>
            <person name="Saw J.H."/>
            <person name="Jorgensen S.L."/>
            <person name="Zaremba-Niedzwiedzka K."/>
            <person name="Martijn J."/>
            <person name="Lind A.E."/>
            <person name="van Eijk R."/>
            <person name="Schleper C."/>
            <person name="Guy L."/>
            <person name="Ettema T.J."/>
        </authorList>
    </citation>
    <scope>NUCLEOTIDE SEQUENCE</scope>
</reference>
<protein>
    <submittedName>
        <fullName evidence="1">Uncharacterized protein</fullName>
    </submittedName>
</protein>
<sequence length="138" mass="15109">MVQVIGDPEVIRRSMMREIMDVLEVGDAALGLDELYMLAAKRDEAADRLLERGEAIEQAIGTGEGDGHRVGPCCPTLRLLPCPEGSLPHISDDRLHRWTPQDGWYCLTRDEVACFSDDALYAAHAYITTGDAAPASPQ</sequence>
<name>A0A0F9SQA2_9ZZZZ</name>
<evidence type="ECO:0000313" key="1">
    <source>
        <dbReference type="EMBL" id="KKN31343.1"/>
    </source>
</evidence>
<dbReference type="EMBL" id="LAZR01002337">
    <property type="protein sequence ID" value="KKN31343.1"/>
    <property type="molecule type" value="Genomic_DNA"/>
</dbReference>
<organism evidence="1">
    <name type="scientific">marine sediment metagenome</name>
    <dbReference type="NCBI Taxonomy" id="412755"/>
    <lineage>
        <taxon>unclassified sequences</taxon>
        <taxon>metagenomes</taxon>
        <taxon>ecological metagenomes</taxon>
    </lineage>
</organism>
<comment type="caution">
    <text evidence="1">The sequence shown here is derived from an EMBL/GenBank/DDBJ whole genome shotgun (WGS) entry which is preliminary data.</text>
</comment>
<accession>A0A0F9SQA2</accession>